<evidence type="ECO:0000313" key="3">
    <source>
        <dbReference type="EMBL" id="CAI9919093.1"/>
    </source>
</evidence>
<evidence type="ECO:0000313" key="4">
    <source>
        <dbReference type="EMBL" id="CAI9919115.1"/>
    </source>
</evidence>
<dbReference type="Proteomes" id="UP001642409">
    <property type="component" value="Unassembled WGS sequence"/>
</dbReference>
<evidence type="ECO:0000313" key="8">
    <source>
        <dbReference type="EMBL" id="CAL5977488.1"/>
    </source>
</evidence>
<dbReference type="AlphaFoldDB" id="A0AA86TPX4"/>
<reference evidence="3" key="1">
    <citation type="submission" date="2023-06" db="EMBL/GenBank/DDBJ databases">
        <authorList>
            <person name="Kurt Z."/>
        </authorList>
    </citation>
    <scope>NUCLEOTIDE SEQUENCE</scope>
</reference>
<feature type="transmembrane region" description="Helical" evidence="1">
    <location>
        <begin position="21"/>
        <end position="41"/>
    </location>
</feature>
<evidence type="ECO:0000313" key="10">
    <source>
        <dbReference type="Proteomes" id="UP001642409"/>
    </source>
</evidence>
<sequence>MRCSNRLHQFDNIFKYFSCNYIPLTQLSFILAWSTFQAHVFAGNILRVEEAASYPAVDGNINLILSLLGLLLFVLTLLIFLLGRQRCLFQNIFNVLNFLQAFNLLQEYLALGSIDEFTFIERLQNQYQVGLNLTIEAKINSGQPLP</sequence>
<evidence type="ECO:0000313" key="2">
    <source>
        <dbReference type="EMBL" id="CAI9919085.1"/>
    </source>
</evidence>
<dbReference type="EMBL" id="CATOUU010000171">
    <property type="protein sequence ID" value="CAI9919115.1"/>
    <property type="molecule type" value="Genomic_DNA"/>
</dbReference>
<gene>
    <name evidence="5" type="ORF">HINF_LOCUS10205</name>
    <name evidence="6" type="ORF">HINF_LOCUS4294</name>
    <name evidence="7" type="ORF">HINF_LOCUS4302</name>
    <name evidence="8" type="ORF">HINF_LOCUS4324</name>
    <name evidence="2" type="ORF">HINF_LOCUS6730</name>
    <name evidence="3" type="ORF">HINF_LOCUS6738</name>
    <name evidence="4" type="ORF">HINF_LOCUS6760</name>
    <name evidence="9" type="ORF">HINF_LOCUS78646</name>
</gene>
<organism evidence="3">
    <name type="scientific">Hexamita inflata</name>
    <dbReference type="NCBI Taxonomy" id="28002"/>
    <lineage>
        <taxon>Eukaryota</taxon>
        <taxon>Metamonada</taxon>
        <taxon>Diplomonadida</taxon>
        <taxon>Hexamitidae</taxon>
        <taxon>Hexamitinae</taxon>
        <taxon>Hexamita</taxon>
    </lineage>
</organism>
<dbReference type="EMBL" id="CATOUU010000171">
    <property type="protein sequence ID" value="CAI9919093.1"/>
    <property type="molecule type" value="Genomic_DNA"/>
</dbReference>
<dbReference type="EMBL" id="CAXDID020000008">
    <property type="protein sequence ID" value="CAL5977428.1"/>
    <property type="molecule type" value="Genomic_DNA"/>
</dbReference>
<feature type="transmembrane region" description="Helical" evidence="1">
    <location>
        <begin position="61"/>
        <end position="82"/>
    </location>
</feature>
<dbReference type="EMBL" id="CAXDID020000885">
    <property type="protein sequence ID" value="CAL6115486.1"/>
    <property type="molecule type" value="Genomic_DNA"/>
</dbReference>
<keyword evidence="1" id="KW-0812">Transmembrane</keyword>
<evidence type="ECO:0000313" key="7">
    <source>
        <dbReference type="EMBL" id="CAL5977444.1"/>
    </source>
</evidence>
<name>A0AA86TPX4_9EUKA</name>
<dbReference type="EMBL" id="CATOUU010000171">
    <property type="protein sequence ID" value="CAI9919085.1"/>
    <property type="molecule type" value="Genomic_DNA"/>
</dbReference>
<protein>
    <submittedName>
        <fullName evidence="6">Hypothetical_protein</fullName>
    </submittedName>
</protein>
<dbReference type="EMBL" id="CATOUU010000253">
    <property type="protein sequence ID" value="CAI9922560.1"/>
    <property type="molecule type" value="Genomic_DNA"/>
</dbReference>
<keyword evidence="10" id="KW-1185">Reference proteome</keyword>
<evidence type="ECO:0000313" key="5">
    <source>
        <dbReference type="EMBL" id="CAI9922560.1"/>
    </source>
</evidence>
<accession>A0AA86TPX4</accession>
<reference evidence="6 10" key="2">
    <citation type="submission" date="2024-07" db="EMBL/GenBank/DDBJ databases">
        <authorList>
            <person name="Akdeniz Z."/>
        </authorList>
    </citation>
    <scope>NUCLEOTIDE SEQUENCE [LARGE SCALE GENOMIC DNA]</scope>
</reference>
<comment type="caution">
    <text evidence="3">The sequence shown here is derived from an EMBL/GenBank/DDBJ whole genome shotgun (WGS) entry which is preliminary data.</text>
</comment>
<dbReference type="EMBL" id="CAXDID020000008">
    <property type="protein sequence ID" value="CAL5977488.1"/>
    <property type="molecule type" value="Genomic_DNA"/>
</dbReference>
<keyword evidence="1" id="KW-0472">Membrane</keyword>
<proteinExistence type="predicted"/>
<evidence type="ECO:0000313" key="6">
    <source>
        <dbReference type="EMBL" id="CAL5977428.1"/>
    </source>
</evidence>
<evidence type="ECO:0000313" key="9">
    <source>
        <dbReference type="EMBL" id="CAL6115486.1"/>
    </source>
</evidence>
<evidence type="ECO:0000256" key="1">
    <source>
        <dbReference type="SAM" id="Phobius"/>
    </source>
</evidence>
<keyword evidence="1" id="KW-1133">Transmembrane helix</keyword>
<dbReference type="EMBL" id="CAXDID020000008">
    <property type="protein sequence ID" value="CAL5977444.1"/>
    <property type="molecule type" value="Genomic_DNA"/>
</dbReference>